<evidence type="ECO:0000313" key="1">
    <source>
        <dbReference type="EMBL" id="KKM08256.1"/>
    </source>
</evidence>
<dbReference type="AlphaFoldDB" id="A0A0F9JRR6"/>
<proteinExistence type="predicted"/>
<gene>
    <name evidence="1" type="ORF">LCGC14_1725720</name>
</gene>
<organism evidence="1">
    <name type="scientific">marine sediment metagenome</name>
    <dbReference type="NCBI Taxonomy" id="412755"/>
    <lineage>
        <taxon>unclassified sequences</taxon>
        <taxon>metagenomes</taxon>
        <taxon>ecological metagenomes</taxon>
    </lineage>
</organism>
<sequence length="123" mass="14191">MGKAHYNPSALMSAYNYARHWAKRTGLTDTSRVDRAFGYLQTGEAMGKWREYNTTVRDCNCPDRRVRGNRCKHSLSKMIHIKHQQLMAEFLEITPEEFNEIQGLDIDNSFGADPRKEEAHASN</sequence>
<reference evidence="1" key="1">
    <citation type="journal article" date="2015" name="Nature">
        <title>Complex archaea that bridge the gap between prokaryotes and eukaryotes.</title>
        <authorList>
            <person name="Spang A."/>
            <person name="Saw J.H."/>
            <person name="Jorgensen S.L."/>
            <person name="Zaremba-Niedzwiedzka K."/>
            <person name="Martijn J."/>
            <person name="Lind A.E."/>
            <person name="van Eijk R."/>
            <person name="Schleper C."/>
            <person name="Guy L."/>
            <person name="Ettema T.J."/>
        </authorList>
    </citation>
    <scope>NUCLEOTIDE SEQUENCE</scope>
</reference>
<protein>
    <recommendedName>
        <fullName evidence="2">SWIM-type domain-containing protein</fullName>
    </recommendedName>
</protein>
<accession>A0A0F9JRR6</accession>
<name>A0A0F9JRR6_9ZZZZ</name>
<dbReference type="EMBL" id="LAZR01015591">
    <property type="protein sequence ID" value="KKM08256.1"/>
    <property type="molecule type" value="Genomic_DNA"/>
</dbReference>
<comment type="caution">
    <text evidence="1">The sequence shown here is derived from an EMBL/GenBank/DDBJ whole genome shotgun (WGS) entry which is preliminary data.</text>
</comment>
<evidence type="ECO:0008006" key="2">
    <source>
        <dbReference type="Google" id="ProtNLM"/>
    </source>
</evidence>